<feature type="transmembrane region" description="Helical" evidence="1">
    <location>
        <begin position="84"/>
        <end position="106"/>
    </location>
</feature>
<feature type="transmembrane region" description="Helical" evidence="1">
    <location>
        <begin position="118"/>
        <end position="137"/>
    </location>
</feature>
<gene>
    <name evidence="2" type="ORF">M2152_000175</name>
</gene>
<name>A0ABT6KKM4_9MICO</name>
<accession>A0ABT6KKM4</accession>
<protein>
    <submittedName>
        <fullName evidence="2">Uncharacterized protein</fullName>
    </submittedName>
</protein>
<sequence length="403" mass="41027">MISRPLTALFAALEALLVVAIGLAIPLVPLSIQWVVQFGFGPDWLIFWRTAVDIWLLGHGVDVTFTLDPAIAGALGLPGADQPFTVSIAALGIGMLTALLGVRAGFRVAETAYRGMGFLVTVSTFVVASVVLAASALEPMARPSLVQAAVLPVLFFGGGVLIARVFVSKELPPAPRRVRILEAVPQVVRDLVSMSFRGGAAIAALLFAASAVITTIAIVTSYADIITLYESLHTDVLGGVLVTLGQLALAPVAVIWTASWLVGPGFAVGTGSLVSPLGTSVGPIPAIPLLGALPSGDAPFAFVGLLVPLLSAFLVGAWFGPGIRRRFEGYRVLVASVGMGLAAGLIIGVLAWLASGGAGPGRLADVGPNAIAVGGVAAILCSVAASVGVAASGRLPRRESRTP</sequence>
<evidence type="ECO:0000313" key="3">
    <source>
        <dbReference type="Proteomes" id="UP001160142"/>
    </source>
</evidence>
<evidence type="ECO:0000313" key="2">
    <source>
        <dbReference type="EMBL" id="MDH6179993.1"/>
    </source>
</evidence>
<feature type="transmembrane region" description="Helical" evidence="1">
    <location>
        <begin position="239"/>
        <end position="261"/>
    </location>
</feature>
<reference evidence="2 3" key="1">
    <citation type="submission" date="2023-04" db="EMBL/GenBank/DDBJ databases">
        <title>Genome Encyclopedia of Bacteria and Archaea VI: Functional Genomics of Type Strains.</title>
        <authorList>
            <person name="Whitman W."/>
        </authorList>
    </citation>
    <scope>NUCLEOTIDE SEQUENCE [LARGE SCALE GENOMIC DNA]</scope>
    <source>
        <strain evidence="2 3">SG_E_30_P1</strain>
    </source>
</reference>
<organism evidence="2 3">
    <name type="scientific">Antiquaquibacter oligotrophicus</name>
    <dbReference type="NCBI Taxonomy" id="2880260"/>
    <lineage>
        <taxon>Bacteria</taxon>
        <taxon>Bacillati</taxon>
        <taxon>Actinomycetota</taxon>
        <taxon>Actinomycetes</taxon>
        <taxon>Micrococcales</taxon>
        <taxon>Microbacteriaceae</taxon>
        <taxon>Antiquaquibacter</taxon>
    </lineage>
</organism>
<dbReference type="Pfam" id="PF19877">
    <property type="entry name" value="DUF6350"/>
    <property type="match status" value="1"/>
</dbReference>
<comment type="caution">
    <text evidence="2">The sequence shown here is derived from an EMBL/GenBank/DDBJ whole genome shotgun (WGS) entry which is preliminary data.</text>
</comment>
<feature type="transmembrane region" description="Helical" evidence="1">
    <location>
        <begin position="299"/>
        <end position="320"/>
    </location>
</feature>
<feature type="transmembrane region" description="Helical" evidence="1">
    <location>
        <begin position="273"/>
        <end position="293"/>
    </location>
</feature>
<keyword evidence="1" id="KW-0812">Transmembrane</keyword>
<feature type="transmembrane region" description="Helical" evidence="1">
    <location>
        <begin position="332"/>
        <end position="354"/>
    </location>
</feature>
<dbReference type="EMBL" id="JARXVQ010000001">
    <property type="protein sequence ID" value="MDH6179993.1"/>
    <property type="molecule type" value="Genomic_DNA"/>
</dbReference>
<keyword evidence="1" id="KW-1133">Transmembrane helix</keyword>
<feature type="transmembrane region" description="Helical" evidence="1">
    <location>
        <begin position="366"/>
        <end position="391"/>
    </location>
</feature>
<dbReference type="InterPro" id="IPR045931">
    <property type="entry name" value="DUF6350"/>
</dbReference>
<feature type="transmembrane region" description="Helical" evidence="1">
    <location>
        <begin position="149"/>
        <end position="167"/>
    </location>
</feature>
<proteinExistence type="predicted"/>
<keyword evidence="3" id="KW-1185">Reference proteome</keyword>
<keyword evidence="1" id="KW-0472">Membrane</keyword>
<dbReference type="RefSeq" id="WP_322132362.1">
    <property type="nucleotide sequence ID" value="NZ_CP085036.1"/>
</dbReference>
<dbReference type="Proteomes" id="UP001160142">
    <property type="component" value="Unassembled WGS sequence"/>
</dbReference>
<evidence type="ECO:0000256" key="1">
    <source>
        <dbReference type="SAM" id="Phobius"/>
    </source>
</evidence>
<feature type="transmembrane region" description="Helical" evidence="1">
    <location>
        <begin position="199"/>
        <end position="219"/>
    </location>
</feature>